<dbReference type="InterPro" id="IPR000253">
    <property type="entry name" value="FHA_dom"/>
</dbReference>
<organism evidence="3 4">
    <name type="scientific">Roseobacter ponti</name>
    <dbReference type="NCBI Taxonomy" id="1891787"/>
    <lineage>
        <taxon>Bacteria</taxon>
        <taxon>Pseudomonadati</taxon>
        <taxon>Pseudomonadota</taxon>
        <taxon>Alphaproteobacteria</taxon>
        <taxon>Rhodobacterales</taxon>
        <taxon>Roseobacteraceae</taxon>
        <taxon>Roseobacter</taxon>
    </lineage>
</organism>
<gene>
    <name evidence="3" type="ORF">G3256_11490</name>
</gene>
<keyword evidence="4" id="KW-1185">Reference proteome</keyword>
<protein>
    <submittedName>
        <fullName evidence="3">FHA domain-containing protein</fullName>
    </submittedName>
</protein>
<dbReference type="CDD" id="cd00060">
    <property type="entry name" value="FHA"/>
    <property type="match status" value="1"/>
</dbReference>
<feature type="region of interest" description="Disordered" evidence="1">
    <location>
        <begin position="1"/>
        <end position="77"/>
    </location>
</feature>
<dbReference type="Gene3D" id="2.60.200.20">
    <property type="match status" value="1"/>
</dbReference>
<dbReference type="Proteomes" id="UP000503308">
    <property type="component" value="Chromosome"/>
</dbReference>
<dbReference type="KEGG" id="rpon:G3256_11490"/>
<dbReference type="AlphaFoldDB" id="A0A858SWS3"/>
<evidence type="ECO:0000313" key="4">
    <source>
        <dbReference type="Proteomes" id="UP000503308"/>
    </source>
</evidence>
<feature type="compositionally biased region" description="Low complexity" evidence="1">
    <location>
        <begin position="60"/>
        <end position="73"/>
    </location>
</feature>
<reference evidence="3 4" key="1">
    <citation type="submission" date="2020-02" db="EMBL/GenBank/DDBJ databases">
        <title>Genome sequence of Roseobacter ponti.</title>
        <authorList>
            <person name="Hollensteiner J."/>
            <person name="Schneider D."/>
            <person name="Poehlein A."/>
            <person name="Daniel R."/>
        </authorList>
    </citation>
    <scope>NUCLEOTIDE SEQUENCE [LARGE SCALE GENOMIC DNA]</scope>
    <source>
        <strain evidence="3 4">DSM 106830</strain>
    </source>
</reference>
<dbReference type="InterPro" id="IPR008984">
    <property type="entry name" value="SMAD_FHA_dom_sf"/>
</dbReference>
<feature type="region of interest" description="Disordered" evidence="1">
    <location>
        <begin position="93"/>
        <end position="124"/>
    </location>
</feature>
<dbReference type="EMBL" id="CP048788">
    <property type="protein sequence ID" value="QJF53204.1"/>
    <property type="molecule type" value="Genomic_DNA"/>
</dbReference>
<accession>A0A858SWS3</accession>
<evidence type="ECO:0000259" key="2">
    <source>
        <dbReference type="Pfam" id="PF00498"/>
    </source>
</evidence>
<feature type="domain" description="FHA" evidence="2">
    <location>
        <begin position="187"/>
        <end position="254"/>
    </location>
</feature>
<evidence type="ECO:0000313" key="3">
    <source>
        <dbReference type="EMBL" id="QJF53204.1"/>
    </source>
</evidence>
<dbReference type="SUPFAM" id="SSF49879">
    <property type="entry name" value="SMAD/FHA domain"/>
    <property type="match status" value="1"/>
</dbReference>
<sequence length="281" mass="29042">MPEVGALDTRDDLTGDTGAGEFDAQSETESDPVALPPETAVGGLRDTPPASDADTSSLPEPADVAATDAVAPEAAHEEEIDLSAFARDQLTALGGQGGPAATGEAPAGTDAGLSAPAAGRAGRRAGRVKTRLLGFNRGGADHADPIGGALEATASQQQEKFPVGWLVVVEGPGVGHSFSIFTGASMIGRGEDQVIRLDFGDNSISRQNHAAIAYDDEQNKFYIGHGGKSNIIRRNARPVLSTEELQHADLIRIGETTLRFVALCGSDFKWDAVDTGNDAAV</sequence>
<evidence type="ECO:0000256" key="1">
    <source>
        <dbReference type="SAM" id="MobiDB-lite"/>
    </source>
</evidence>
<dbReference type="Pfam" id="PF00498">
    <property type="entry name" value="FHA"/>
    <property type="match status" value="1"/>
</dbReference>
<feature type="compositionally biased region" description="Low complexity" evidence="1">
    <location>
        <begin position="101"/>
        <end position="120"/>
    </location>
</feature>
<proteinExistence type="predicted"/>
<name>A0A858SWS3_9RHOB</name>